<dbReference type="RefSeq" id="WP_101518971.1">
    <property type="nucleotide sequence ID" value="NZ_PKUS01000039.1"/>
</dbReference>
<keyword evidence="3" id="KW-1185">Reference proteome</keyword>
<keyword evidence="1" id="KW-0732">Signal</keyword>
<organism evidence="2 3">
    <name type="scientific">Pseudohalioglobus lutimaris</name>
    <dbReference type="NCBI Taxonomy" id="1737061"/>
    <lineage>
        <taxon>Bacteria</taxon>
        <taxon>Pseudomonadati</taxon>
        <taxon>Pseudomonadota</taxon>
        <taxon>Gammaproteobacteria</taxon>
        <taxon>Cellvibrionales</taxon>
        <taxon>Halieaceae</taxon>
        <taxon>Pseudohalioglobus</taxon>
    </lineage>
</organism>
<dbReference type="Proteomes" id="UP000235005">
    <property type="component" value="Unassembled WGS sequence"/>
</dbReference>
<accession>A0A2N5WXW7</accession>
<feature type="chain" id="PRO_5014769262" evidence="1">
    <location>
        <begin position="24"/>
        <end position="251"/>
    </location>
</feature>
<protein>
    <submittedName>
        <fullName evidence="2">Uncharacterized protein</fullName>
    </submittedName>
</protein>
<evidence type="ECO:0000313" key="2">
    <source>
        <dbReference type="EMBL" id="PLW67090.1"/>
    </source>
</evidence>
<comment type="caution">
    <text evidence="2">The sequence shown here is derived from an EMBL/GenBank/DDBJ whole genome shotgun (WGS) entry which is preliminary data.</text>
</comment>
<dbReference type="OrthoDB" id="572089at2"/>
<name>A0A2N5WXW7_9GAMM</name>
<proteinExistence type="predicted"/>
<dbReference type="AlphaFoldDB" id="A0A2N5WXW7"/>
<reference evidence="2 3" key="1">
    <citation type="submission" date="2018-01" db="EMBL/GenBank/DDBJ databases">
        <title>The draft genome sequence of Halioglobus lutimaris HF004.</title>
        <authorList>
            <person name="Du Z.-J."/>
            <person name="Shi M.-J."/>
        </authorList>
    </citation>
    <scope>NUCLEOTIDE SEQUENCE [LARGE SCALE GENOMIC DNA]</scope>
    <source>
        <strain evidence="2 3">HF004</strain>
    </source>
</reference>
<gene>
    <name evidence="2" type="ORF">C0039_18925</name>
</gene>
<feature type="signal peptide" evidence="1">
    <location>
        <begin position="1"/>
        <end position="23"/>
    </location>
</feature>
<sequence>MNSNYLVKAATLTIAATITQAFASGNHTGGIHTEPDQTGGIKPSFDIVHAKVTLQKNIATFHMGVAVNAGSVKPLPTGKLAGSDVFSYVWPTSLNSGVVGFEDNAGILALAVTAHPDFDDTPLYDENADNDTGNDGNVWHSHWVVLQPNEQCGKGALGVVDIPDGTTPKLPKTWPGLPILLDSPGWSPIFNDDTVEVKVAFDQSIDITETTYDGVTAGLRVNQSVHAPLLCVVDVMDIASGDLSLPGKVNH</sequence>
<evidence type="ECO:0000313" key="3">
    <source>
        <dbReference type="Proteomes" id="UP000235005"/>
    </source>
</evidence>
<evidence type="ECO:0000256" key="1">
    <source>
        <dbReference type="SAM" id="SignalP"/>
    </source>
</evidence>
<dbReference type="EMBL" id="PKUS01000039">
    <property type="protein sequence ID" value="PLW67090.1"/>
    <property type="molecule type" value="Genomic_DNA"/>
</dbReference>